<dbReference type="AlphaFoldDB" id="A0A5J4WL34"/>
<accession>A0A5J4WL34</accession>
<proteinExistence type="predicted"/>
<feature type="compositionally biased region" description="Low complexity" evidence="1">
    <location>
        <begin position="14"/>
        <end position="31"/>
    </location>
</feature>
<sequence length="134" mass="15708">MKGEADKSPRNNISRKSTIKSSRSIDSGGSSDELKKDELIRLLKAENETLKRKKDEIEKYSRDYIVILETQLREEKELREKEHKQLPQLEMEVLEEKNKKAEFANQVKILTDQLQSMKDKTDKTPKKKDLFGKD</sequence>
<feature type="compositionally biased region" description="Basic and acidic residues" evidence="1">
    <location>
        <begin position="117"/>
        <end position="134"/>
    </location>
</feature>
<reference evidence="2 3" key="1">
    <citation type="submission" date="2019-03" db="EMBL/GenBank/DDBJ databases">
        <title>Single cell metagenomics reveals metabolic interactions within the superorganism composed of flagellate Streblomastix strix and complex community of Bacteroidetes bacteria on its surface.</title>
        <authorList>
            <person name="Treitli S.C."/>
            <person name="Kolisko M."/>
            <person name="Husnik F."/>
            <person name="Keeling P."/>
            <person name="Hampl V."/>
        </authorList>
    </citation>
    <scope>NUCLEOTIDE SEQUENCE [LARGE SCALE GENOMIC DNA]</scope>
    <source>
        <strain evidence="2">ST1C</strain>
    </source>
</reference>
<gene>
    <name evidence="2" type="ORF">EZS28_009137</name>
</gene>
<protein>
    <submittedName>
        <fullName evidence="2">Uncharacterized protein</fullName>
    </submittedName>
</protein>
<dbReference type="Proteomes" id="UP000324800">
    <property type="component" value="Unassembled WGS sequence"/>
</dbReference>
<feature type="region of interest" description="Disordered" evidence="1">
    <location>
        <begin position="114"/>
        <end position="134"/>
    </location>
</feature>
<comment type="caution">
    <text evidence="2">The sequence shown here is derived from an EMBL/GenBank/DDBJ whole genome shotgun (WGS) entry which is preliminary data.</text>
</comment>
<evidence type="ECO:0000313" key="2">
    <source>
        <dbReference type="EMBL" id="KAA6395336.1"/>
    </source>
</evidence>
<evidence type="ECO:0000256" key="1">
    <source>
        <dbReference type="SAM" id="MobiDB-lite"/>
    </source>
</evidence>
<evidence type="ECO:0000313" key="3">
    <source>
        <dbReference type="Proteomes" id="UP000324800"/>
    </source>
</evidence>
<name>A0A5J4WL34_9EUKA</name>
<feature type="region of interest" description="Disordered" evidence="1">
    <location>
        <begin position="1"/>
        <end position="32"/>
    </location>
</feature>
<organism evidence="2 3">
    <name type="scientific">Streblomastix strix</name>
    <dbReference type="NCBI Taxonomy" id="222440"/>
    <lineage>
        <taxon>Eukaryota</taxon>
        <taxon>Metamonada</taxon>
        <taxon>Preaxostyla</taxon>
        <taxon>Oxymonadida</taxon>
        <taxon>Streblomastigidae</taxon>
        <taxon>Streblomastix</taxon>
    </lineage>
</organism>
<dbReference type="EMBL" id="SNRW01001711">
    <property type="protein sequence ID" value="KAA6395336.1"/>
    <property type="molecule type" value="Genomic_DNA"/>
</dbReference>